<gene>
    <name evidence="2" type="ORF">Q8A67_023075</name>
</gene>
<feature type="compositionally biased region" description="Basic and acidic residues" evidence="1">
    <location>
        <begin position="1"/>
        <end position="30"/>
    </location>
</feature>
<sequence>MVESECQRTEVELEGRRSLEKRRDEAKLEECSLEVKVGGMREPGGAGGLTGSGGDEGAGSHGGAAGLQDGGGVWVLEAGGGVEGSSRFYGNGTAAQATDDELRGLTRSSGEGVEEGRFMSEFVSMYHQHTL</sequence>
<accession>A0AA88P7W3</accession>
<name>A0AA88P7W3_9TELE</name>
<organism evidence="2 3">
    <name type="scientific">Cirrhinus molitorella</name>
    <name type="common">mud carp</name>
    <dbReference type="NCBI Taxonomy" id="172907"/>
    <lineage>
        <taxon>Eukaryota</taxon>
        <taxon>Metazoa</taxon>
        <taxon>Chordata</taxon>
        <taxon>Craniata</taxon>
        <taxon>Vertebrata</taxon>
        <taxon>Euteleostomi</taxon>
        <taxon>Actinopterygii</taxon>
        <taxon>Neopterygii</taxon>
        <taxon>Teleostei</taxon>
        <taxon>Ostariophysi</taxon>
        <taxon>Cypriniformes</taxon>
        <taxon>Cyprinidae</taxon>
        <taxon>Labeoninae</taxon>
        <taxon>Labeonini</taxon>
        <taxon>Cirrhinus</taxon>
    </lineage>
</organism>
<feature type="region of interest" description="Disordered" evidence="1">
    <location>
        <begin position="1"/>
        <end position="69"/>
    </location>
</feature>
<feature type="region of interest" description="Disordered" evidence="1">
    <location>
        <begin position="85"/>
        <end position="111"/>
    </location>
</feature>
<proteinExistence type="predicted"/>
<comment type="caution">
    <text evidence="2">The sequence shown here is derived from an EMBL/GenBank/DDBJ whole genome shotgun (WGS) entry which is preliminary data.</text>
</comment>
<evidence type="ECO:0000313" key="3">
    <source>
        <dbReference type="Proteomes" id="UP001187343"/>
    </source>
</evidence>
<evidence type="ECO:0000313" key="2">
    <source>
        <dbReference type="EMBL" id="KAK2873178.1"/>
    </source>
</evidence>
<keyword evidence="3" id="KW-1185">Reference proteome</keyword>
<protein>
    <submittedName>
        <fullName evidence="2">Uncharacterized protein</fullName>
    </submittedName>
</protein>
<feature type="compositionally biased region" description="Gly residues" evidence="1">
    <location>
        <begin position="41"/>
        <end position="69"/>
    </location>
</feature>
<evidence type="ECO:0000256" key="1">
    <source>
        <dbReference type="SAM" id="MobiDB-lite"/>
    </source>
</evidence>
<dbReference type="AlphaFoldDB" id="A0AA88P7W3"/>
<dbReference type="Proteomes" id="UP001187343">
    <property type="component" value="Unassembled WGS sequence"/>
</dbReference>
<dbReference type="EMBL" id="JAUYZG010000022">
    <property type="protein sequence ID" value="KAK2873178.1"/>
    <property type="molecule type" value="Genomic_DNA"/>
</dbReference>
<reference evidence="2" key="1">
    <citation type="submission" date="2023-08" db="EMBL/GenBank/DDBJ databases">
        <title>Chromosome-level Genome Assembly of mud carp (Cirrhinus molitorella).</title>
        <authorList>
            <person name="Liu H."/>
        </authorList>
    </citation>
    <scope>NUCLEOTIDE SEQUENCE</scope>
    <source>
        <strain evidence="2">Prfri</strain>
        <tissue evidence="2">Muscle</tissue>
    </source>
</reference>